<name>A0ABS7T9U4_9GAMM</name>
<accession>A0ABS7T9U4</accession>
<gene>
    <name evidence="1" type="ORF">K6753_14000</name>
</gene>
<dbReference type="Proteomes" id="UP001430954">
    <property type="component" value="Unassembled WGS sequence"/>
</dbReference>
<comment type="caution">
    <text evidence="1">The sequence shown here is derived from an EMBL/GenBank/DDBJ whole genome shotgun (WGS) entry which is preliminary data.</text>
</comment>
<evidence type="ECO:0000313" key="2">
    <source>
        <dbReference type="Proteomes" id="UP001430954"/>
    </source>
</evidence>
<evidence type="ECO:0000313" key="1">
    <source>
        <dbReference type="EMBL" id="MBZ4040647.1"/>
    </source>
</evidence>
<dbReference type="InterPro" id="IPR030976">
    <property type="entry name" value="Mod_pep_NH_fam"/>
</dbReference>
<organism evidence="1 2">
    <name type="scientific">Novilysobacter selenitireducens</name>
    <dbReference type="NCBI Taxonomy" id="2872639"/>
    <lineage>
        <taxon>Bacteria</taxon>
        <taxon>Pseudomonadati</taxon>
        <taxon>Pseudomonadota</taxon>
        <taxon>Gammaproteobacteria</taxon>
        <taxon>Lysobacterales</taxon>
        <taxon>Lysobacteraceae</taxon>
        <taxon>Novilysobacter</taxon>
    </lineage>
</organism>
<dbReference type="EMBL" id="JAINZW010000009">
    <property type="protein sequence ID" value="MBZ4040647.1"/>
    <property type="molecule type" value="Genomic_DNA"/>
</dbReference>
<protein>
    <submittedName>
        <fullName evidence="1">NHLP-related RiPP peptide</fullName>
    </submittedName>
</protein>
<keyword evidence="2" id="KW-1185">Reference proteome</keyword>
<proteinExistence type="predicted"/>
<dbReference type="RefSeq" id="WP_223677100.1">
    <property type="nucleotide sequence ID" value="NZ_JAINZW010000009.1"/>
</dbReference>
<reference evidence="1 2" key="1">
    <citation type="submission" date="2021-09" db="EMBL/GenBank/DDBJ databases">
        <title>Lysobacter sp. 13A isolated from the river sediment.</title>
        <authorList>
            <person name="Liu H."/>
            <person name="Li S."/>
            <person name="Mao S."/>
        </authorList>
    </citation>
    <scope>NUCLEOTIDE SEQUENCE [LARGE SCALE GENOMIC DNA]</scope>
    <source>
        <strain evidence="1 2">13A</strain>
    </source>
</reference>
<dbReference type="NCBIfam" id="TIGR04509">
    <property type="entry name" value="mod_pep_NH_fam"/>
    <property type="match status" value="1"/>
</dbReference>
<sequence length="112" mass="12309">MTMTAPLKARIADRLLDLLSTDDGFRDRFQRDHLSALAEIGYVPQEPGAMTACGLAVAAQPEPFADCKVRQLASKDVIRAARNEIRSMLITGLNYTTPKLDATSSFERLALK</sequence>